<dbReference type="InterPro" id="IPR029044">
    <property type="entry name" value="Nucleotide-diphossugar_trans"/>
</dbReference>
<protein>
    <submittedName>
        <fullName evidence="5">Glycosyltransferase</fullName>
    </submittedName>
</protein>
<dbReference type="PANTHER" id="PTHR22916">
    <property type="entry name" value="GLYCOSYLTRANSFERASE"/>
    <property type="match status" value="1"/>
</dbReference>
<dbReference type="CDD" id="cd03801">
    <property type="entry name" value="GT4_PimA-like"/>
    <property type="match status" value="1"/>
</dbReference>
<organism evidence="5 6">
    <name type="scientific">Paenibacillus gallinarum</name>
    <dbReference type="NCBI Taxonomy" id="2762232"/>
    <lineage>
        <taxon>Bacteria</taxon>
        <taxon>Bacillati</taxon>
        <taxon>Bacillota</taxon>
        <taxon>Bacilli</taxon>
        <taxon>Bacillales</taxon>
        <taxon>Paenibacillaceae</taxon>
        <taxon>Paenibacillus</taxon>
    </lineage>
</organism>
<keyword evidence="2" id="KW-0175">Coiled coil</keyword>
<feature type="domain" description="Glycosyltransferase 2-like" evidence="4">
    <location>
        <begin position="497"/>
        <end position="659"/>
    </location>
</feature>
<dbReference type="InterPro" id="IPR001296">
    <property type="entry name" value="Glyco_trans_1"/>
</dbReference>
<evidence type="ECO:0000313" key="6">
    <source>
        <dbReference type="Proteomes" id="UP000608071"/>
    </source>
</evidence>
<dbReference type="SUPFAM" id="SSF53756">
    <property type="entry name" value="UDP-Glycosyltransferase/glycogen phosphorylase"/>
    <property type="match status" value="2"/>
</dbReference>
<dbReference type="Pfam" id="PF00534">
    <property type="entry name" value="Glycos_transf_1"/>
    <property type="match status" value="1"/>
</dbReference>
<proteinExistence type="inferred from homology"/>
<dbReference type="Proteomes" id="UP000608071">
    <property type="component" value="Unassembled WGS sequence"/>
</dbReference>
<keyword evidence="6" id="KW-1185">Reference proteome</keyword>
<dbReference type="SUPFAM" id="SSF53448">
    <property type="entry name" value="Nucleotide-diphospho-sugar transferases"/>
    <property type="match status" value="1"/>
</dbReference>
<feature type="coiled-coil region" evidence="2">
    <location>
        <begin position="350"/>
        <end position="412"/>
    </location>
</feature>
<dbReference type="PANTHER" id="PTHR22916:SF3">
    <property type="entry name" value="UDP-GLCNAC:BETAGAL BETA-1,3-N-ACETYLGLUCOSAMINYLTRANSFERASE-LIKE PROTEIN 1"/>
    <property type="match status" value="1"/>
</dbReference>
<evidence type="ECO:0000259" key="3">
    <source>
        <dbReference type="Pfam" id="PF00534"/>
    </source>
</evidence>
<dbReference type="Gene3D" id="3.40.50.11090">
    <property type="match status" value="1"/>
</dbReference>
<comment type="similarity">
    <text evidence="1">Belongs to the glycosyltransferase 2 family.</text>
</comment>
<comment type="caution">
    <text evidence="5">The sequence shown here is derived from an EMBL/GenBank/DDBJ whole genome shotgun (WGS) entry which is preliminary data.</text>
</comment>
<dbReference type="Gene3D" id="3.40.50.2000">
    <property type="entry name" value="Glycogen Phosphorylase B"/>
    <property type="match status" value="1"/>
</dbReference>
<dbReference type="Pfam" id="PF00535">
    <property type="entry name" value="Glycos_transf_2"/>
    <property type="match status" value="1"/>
</dbReference>
<evidence type="ECO:0000313" key="5">
    <source>
        <dbReference type="EMBL" id="MBD7968900.1"/>
    </source>
</evidence>
<name>A0ABR8SZF8_9BACL</name>
<dbReference type="Gene3D" id="3.90.550.10">
    <property type="entry name" value="Spore Coat Polysaccharide Biosynthesis Protein SpsA, Chain A"/>
    <property type="match status" value="1"/>
</dbReference>
<evidence type="ECO:0000256" key="2">
    <source>
        <dbReference type="SAM" id="Coils"/>
    </source>
</evidence>
<dbReference type="InterPro" id="IPR001173">
    <property type="entry name" value="Glyco_trans_2-like"/>
</dbReference>
<evidence type="ECO:0000256" key="1">
    <source>
        <dbReference type="ARBA" id="ARBA00006739"/>
    </source>
</evidence>
<reference evidence="5 6" key="1">
    <citation type="submission" date="2020-08" db="EMBL/GenBank/DDBJ databases">
        <title>A Genomic Blueprint of the Chicken Gut Microbiome.</title>
        <authorList>
            <person name="Gilroy R."/>
            <person name="Ravi A."/>
            <person name="Getino M."/>
            <person name="Pursley I."/>
            <person name="Horton D.L."/>
            <person name="Alikhan N.-F."/>
            <person name="Baker D."/>
            <person name="Gharbi K."/>
            <person name="Hall N."/>
            <person name="Watson M."/>
            <person name="Adriaenssens E.M."/>
            <person name="Foster-Nyarko E."/>
            <person name="Jarju S."/>
            <person name="Secka A."/>
            <person name="Antonio M."/>
            <person name="Oren A."/>
            <person name="Chaudhuri R."/>
            <person name="La Ragione R.M."/>
            <person name="Hildebrand F."/>
            <person name="Pallen M.J."/>
        </authorList>
    </citation>
    <scope>NUCLEOTIDE SEQUENCE [LARGE SCALE GENOMIC DNA]</scope>
    <source>
        <strain evidence="5 6">Sa2BVA9</strain>
    </source>
</reference>
<dbReference type="EMBL" id="JACSQL010000005">
    <property type="protein sequence ID" value="MBD7968900.1"/>
    <property type="molecule type" value="Genomic_DNA"/>
</dbReference>
<feature type="domain" description="Glycosyl transferase family 1" evidence="3">
    <location>
        <begin position="938"/>
        <end position="1036"/>
    </location>
</feature>
<sequence>MKIKKILLSTHSLVDFAGAEINILSLAQKLISLNYEVDVATLQYDYPIQENFEIEGIAVWNLTFTNPETKHYDLIWSQHAQTLNNIIFEKNITANKIVFSSLSPFEPFEAPPIFSNLLSLCLANSVETAETLMRENVQPAKIKIFPNFAPEDFINSSKKVSDTILKVGVVSNHIPEEIYELARQLEKKSIQVDFYGINHQTRLITSEIMLEWDAVITIGKSVQYALVMGLPVFCYDIHGGPGWINESNYEISKEYNFSGRGTVPIRNSKELLNEFMQGYNQTISAVKILQEKSRLEFDLDSNVKEILNQISDITIDVDIEEIKSSYLVVQRQNRAFLREYEYNNYRKKVLNELHLKIQELDRRLHKSSINEDRLVKEIQNYRAINSTDKSQIIDLKNQLSEIEIKEKFLKDELIDKSNNITYLAELNHEKDQYIDKIVNSKAWKLAEVLRKTRHKFKKVINDPSIVIRRIRKRGADFGTPIKRTTEFLNTSNIPLVSVVIPVYDRTDVLVSSIESILNQTYKNLELLIVCDGSPESTINIVKSYESDKRVRIFYYKDNSGNAVRGRNKAIREARGEYLAFQDSDDIAELTRLEDSIEFFQKYHVDIIYGGWRALVDGSRLVDLKDKQEVFSPDCDYELLSKICVPCQSTVMAKLEALRAVGGLKSQMRYREDHELWLRLSYYGYKFKSIPKILTNLRLHENNLELTFKSNDNHWESLMVSEHKIINIVKPKIGYIIAGTGISGGLGVICQHANGLHKRGYDVVLISEDNNNEVKWFPNLLVPVIPISQVPENLDVAIATYWTTAYTLENISAQQKYYFIQSDESKFFDVNSKERAAAYKTYSMNYGFITMAQWISDWLKKEFNKDSHYIPNGVDENIIYKTEPLMKKNGKIRILLEGPIDVPFKGMKEAFEVVENLDCEVWCVSTAGRPRPNWKCDRFFESVPMDKMKNIYSSCDILLKMSKVESFCLPALEMMACGGVCVLTNFNGVEEFVKDGINGVIIDIDDIEGARNAIKKIIEDKQYFNDIRREAIETAKEWGWERSIDKLDALFAPQDLHDVNNKNELEEVI</sequence>
<dbReference type="RefSeq" id="WP_191800414.1">
    <property type="nucleotide sequence ID" value="NZ_JACSQL010000005.1"/>
</dbReference>
<gene>
    <name evidence="5" type="ORF">H9647_12565</name>
</gene>
<accession>A0ABR8SZF8</accession>
<evidence type="ECO:0000259" key="4">
    <source>
        <dbReference type="Pfam" id="PF00535"/>
    </source>
</evidence>